<dbReference type="AlphaFoldDB" id="A0A917AAM5"/>
<sequence length="154" mass="16643">MQVPVPSLTHSFTLSIELSAPIELGKGRAGLRRIIPIIGGRALGPDLVGEVLDLGADWQTIHADGAAHLDTRYAVETEDGAVIEIVNAGTRHGPPDVIARLAKGEDVDPSQYYMRTAARLETGDPRYDWVNHTIFVSAGIRRASAVEVAFYKVD</sequence>
<reference evidence="2" key="1">
    <citation type="journal article" date="2014" name="Int. J. Syst. Evol. Microbiol.">
        <title>Complete genome sequence of Corynebacterium casei LMG S-19264T (=DSM 44701T), isolated from a smear-ripened cheese.</title>
        <authorList>
            <consortium name="US DOE Joint Genome Institute (JGI-PGF)"/>
            <person name="Walter F."/>
            <person name="Albersmeier A."/>
            <person name="Kalinowski J."/>
            <person name="Ruckert C."/>
        </authorList>
    </citation>
    <scope>NUCLEOTIDE SEQUENCE</scope>
    <source>
        <strain evidence="2">CGMCC 1.16012</strain>
    </source>
</reference>
<keyword evidence="3" id="KW-1185">Reference proteome</keyword>
<dbReference type="InterPro" id="IPR020915">
    <property type="entry name" value="UPF0311"/>
</dbReference>
<evidence type="ECO:0000313" key="3">
    <source>
        <dbReference type="Proteomes" id="UP000606730"/>
    </source>
</evidence>
<name>A0A917AAM5_9RHOB</name>
<comment type="caution">
    <text evidence="2">The sequence shown here is derived from an EMBL/GenBank/DDBJ whole genome shotgun (WGS) entry which is preliminary data.</text>
</comment>
<proteinExistence type="inferred from homology"/>
<dbReference type="OrthoDB" id="5294829at2"/>
<protein>
    <recommendedName>
        <fullName evidence="1">UPF0311 protein GCM10011517_02660</fullName>
    </recommendedName>
</protein>
<dbReference type="EMBL" id="BMKN01000001">
    <property type="protein sequence ID" value="GGE38347.1"/>
    <property type="molecule type" value="Genomic_DNA"/>
</dbReference>
<gene>
    <name evidence="2" type="ORF">GCM10011517_02660</name>
</gene>
<organism evidence="2 3">
    <name type="scientific">Actibacterium pelagium</name>
    <dbReference type="NCBI Taxonomy" id="2029103"/>
    <lineage>
        <taxon>Bacteria</taxon>
        <taxon>Pseudomonadati</taxon>
        <taxon>Pseudomonadota</taxon>
        <taxon>Alphaproteobacteria</taxon>
        <taxon>Rhodobacterales</taxon>
        <taxon>Roseobacteraceae</taxon>
        <taxon>Actibacterium</taxon>
    </lineage>
</organism>
<comment type="similarity">
    <text evidence="1">Belongs to the UPF0311 family.</text>
</comment>
<dbReference type="Pfam" id="PF11578">
    <property type="entry name" value="DUF3237"/>
    <property type="match status" value="1"/>
</dbReference>
<evidence type="ECO:0000256" key="1">
    <source>
        <dbReference type="HAMAP-Rule" id="MF_00775"/>
    </source>
</evidence>
<reference evidence="2" key="2">
    <citation type="submission" date="2020-09" db="EMBL/GenBank/DDBJ databases">
        <authorList>
            <person name="Sun Q."/>
            <person name="Zhou Y."/>
        </authorList>
    </citation>
    <scope>NUCLEOTIDE SEQUENCE</scope>
    <source>
        <strain evidence="2">CGMCC 1.16012</strain>
    </source>
</reference>
<evidence type="ECO:0000313" key="2">
    <source>
        <dbReference type="EMBL" id="GGE38347.1"/>
    </source>
</evidence>
<accession>A0A917AAM5</accession>
<dbReference type="PANTHER" id="PTHR37315:SF1">
    <property type="entry name" value="UPF0311 PROTEIN BLR7842"/>
    <property type="match status" value="1"/>
</dbReference>
<dbReference type="HAMAP" id="MF_00775">
    <property type="entry name" value="UPF0311"/>
    <property type="match status" value="1"/>
</dbReference>
<dbReference type="RefSeq" id="WP_095596792.1">
    <property type="nucleotide sequence ID" value="NZ_BMKN01000001.1"/>
</dbReference>
<dbReference type="Gene3D" id="2.40.160.20">
    <property type="match status" value="1"/>
</dbReference>
<dbReference type="Proteomes" id="UP000606730">
    <property type="component" value="Unassembled WGS sequence"/>
</dbReference>
<dbReference type="PANTHER" id="PTHR37315">
    <property type="entry name" value="UPF0311 PROTEIN BLR7842"/>
    <property type="match status" value="1"/>
</dbReference>